<name>I0WIH5_9FLAO</name>
<keyword evidence="3 6" id="KW-0732">Signal</keyword>
<dbReference type="OrthoDB" id="630434at2"/>
<dbReference type="SUPFAM" id="SSF48452">
    <property type="entry name" value="TPR-like"/>
    <property type="match status" value="1"/>
</dbReference>
<evidence type="ECO:0000313" key="9">
    <source>
        <dbReference type="EMBL" id="EID76191.1"/>
    </source>
</evidence>
<organism evidence="9 10">
    <name type="scientific">Imtechella halotolerans K1</name>
    <dbReference type="NCBI Taxonomy" id="946077"/>
    <lineage>
        <taxon>Bacteria</taxon>
        <taxon>Pseudomonadati</taxon>
        <taxon>Bacteroidota</taxon>
        <taxon>Flavobacteriia</taxon>
        <taxon>Flavobacteriales</taxon>
        <taxon>Flavobacteriaceae</taxon>
        <taxon>Imtechella</taxon>
    </lineage>
</organism>
<reference evidence="9 10" key="1">
    <citation type="journal article" date="2012" name="J. Bacteriol.">
        <title>Genome Sequence of the Halotolerant Bacterium Imtechella halotolerans K1T.</title>
        <authorList>
            <person name="Kumar S."/>
            <person name="Vikram S."/>
            <person name="Subramanian S."/>
            <person name="Raghava G.P."/>
            <person name="Pinnaka A.K."/>
        </authorList>
    </citation>
    <scope>NUCLEOTIDE SEQUENCE [LARGE SCALE GENOMIC DNA]</scope>
    <source>
        <strain evidence="9 10">K1</strain>
    </source>
</reference>
<dbReference type="Gene3D" id="1.25.40.900">
    <property type="match status" value="1"/>
</dbReference>
<evidence type="ECO:0000256" key="1">
    <source>
        <dbReference type="ARBA" id="ARBA00004442"/>
    </source>
</evidence>
<comment type="caution">
    <text evidence="9">The sequence shown here is derived from an EMBL/GenBank/DDBJ whole genome shotgun (WGS) entry which is preliminary data.</text>
</comment>
<evidence type="ECO:0000256" key="6">
    <source>
        <dbReference type="SAM" id="SignalP"/>
    </source>
</evidence>
<dbReference type="Pfam" id="PF14322">
    <property type="entry name" value="SusD-like_3"/>
    <property type="match status" value="1"/>
</dbReference>
<feature type="domain" description="SusD-like N-terminal" evidence="8">
    <location>
        <begin position="36"/>
        <end position="230"/>
    </location>
</feature>
<gene>
    <name evidence="9" type="ORF">W5A_04574</name>
</gene>
<dbReference type="CDD" id="cd08977">
    <property type="entry name" value="SusD"/>
    <property type="match status" value="1"/>
</dbReference>
<dbReference type="Gene3D" id="2.20.20.130">
    <property type="match status" value="1"/>
</dbReference>
<dbReference type="EMBL" id="AJJU01000003">
    <property type="protein sequence ID" value="EID76191.1"/>
    <property type="molecule type" value="Genomic_DNA"/>
</dbReference>
<dbReference type="GO" id="GO:0009279">
    <property type="term" value="C:cell outer membrane"/>
    <property type="evidence" value="ECO:0007669"/>
    <property type="project" value="UniProtKB-SubCell"/>
</dbReference>
<dbReference type="Pfam" id="PF07980">
    <property type="entry name" value="SusD_RagB"/>
    <property type="match status" value="1"/>
</dbReference>
<keyword evidence="4" id="KW-0472">Membrane</keyword>
<feature type="signal peptide" evidence="6">
    <location>
        <begin position="1"/>
        <end position="21"/>
    </location>
</feature>
<dbReference type="Gene3D" id="1.25.40.390">
    <property type="match status" value="1"/>
</dbReference>
<evidence type="ECO:0000256" key="5">
    <source>
        <dbReference type="ARBA" id="ARBA00023237"/>
    </source>
</evidence>
<dbReference type="eggNOG" id="COG0446">
    <property type="taxonomic scope" value="Bacteria"/>
</dbReference>
<feature type="chain" id="PRO_5003636179" evidence="6">
    <location>
        <begin position="22"/>
        <end position="462"/>
    </location>
</feature>
<comment type="similarity">
    <text evidence="2">Belongs to the SusD family.</text>
</comment>
<evidence type="ECO:0000259" key="8">
    <source>
        <dbReference type="Pfam" id="PF14322"/>
    </source>
</evidence>
<dbReference type="Proteomes" id="UP000005938">
    <property type="component" value="Unassembled WGS sequence"/>
</dbReference>
<comment type="subcellular location">
    <subcellularLocation>
        <location evidence="1">Cell outer membrane</location>
    </subcellularLocation>
</comment>
<dbReference type="InterPro" id="IPR033985">
    <property type="entry name" value="SusD-like_N"/>
</dbReference>
<evidence type="ECO:0000313" key="10">
    <source>
        <dbReference type="Proteomes" id="UP000005938"/>
    </source>
</evidence>
<dbReference type="PROSITE" id="PS51257">
    <property type="entry name" value="PROKAR_LIPOPROTEIN"/>
    <property type="match status" value="1"/>
</dbReference>
<protein>
    <submittedName>
        <fullName evidence="9">RagB/SusD domain-containing protein</fullName>
    </submittedName>
</protein>
<dbReference type="InterPro" id="IPR012944">
    <property type="entry name" value="SusD_RagB_dom"/>
</dbReference>
<evidence type="ECO:0000256" key="4">
    <source>
        <dbReference type="ARBA" id="ARBA00023136"/>
    </source>
</evidence>
<proteinExistence type="inferred from homology"/>
<dbReference type="STRING" id="946077.W5A_04574"/>
<feature type="domain" description="RagB/SusD" evidence="7">
    <location>
        <begin position="343"/>
        <end position="462"/>
    </location>
</feature>
<keyword evidence="10" id="KW-1185">Reference proteome</keyword>
<evidence type="ECO:0000259" key="7">
    <source>
        <dbReference type="Pfam" id="PF07980"/>
    </source>
</evidence>
<sequence length="462" mass="51356">MKKIIYSLLTVALLGSVSSCNEDLLDPTLTTNKEKQEAIRTQEDVFGVLYGAYNRVSATAYYGRDYIIFGEVRSDNAMANGNSGRFLTPATMDMGNSDAYARDSWDIMYKVIANANIIIEQDAASLDGDLEEIRHMQGQAYALRAMAHFDLMRLYGQLHISGQGGMNSLAVPYMLKYRDGNLLPSRNTTAEVRAFIYDDLEMALDFMSEDKNGGCTEFSTYTVQAIRSRVGTYFGDWDVVIEASEAIIESGEFAVIDADNFAKSFSKDAKCAINKLFEIAASDTDNNGINGLHYIYNEGNYGDVNALDNVANLFEAGDVRGSDEMLAVDGDDYLRNIGKYPEEDYTNNIALFRYEEVVLNYAEALLATDPATSLIYLNMIPAKRGATAYTEATLDNILLERRKEFVFEGLRFYDLARTGRDIPAYGEGESHGGPEYGSSNYAFPIPISEINANKNMTQNYGY</sequence>
<dbReference type="AlphaFoldDB" id="I0WIH5"/>
<keyword evidence="5" id="KW-0998">Cell outer membrane</keyword>
<evidence type="ECO:0000256" key="2">
    <source>
        <dbReference type="ARBA" id="ARBA00006275"/>
    </source>
</evidence>
<accession>I0WIH5</accession>
<dbReference type="RefSeq" id="WP_008237886.1">
    <property type="nucleotide sequence ID" value="NZ_AJJU01000003.1"/>
</dbReference>
<evidence type="ECO:0000256" key="3">
    <source>
        <dbReference type="ARBA" id="ARBA00022729"/>
    </source>
</evidence>
<dbReference type="InterPro" id="IPR011990">
    <property type="entry name" value="TPR-like_helical_dom_sf"/>
</dbReference>